<dbReference type="InterPro" id="IPR011128">
    <property type="entry name" value="G3P_DH_NAD-dep_N"/>
</dbReference>
<sequence length="209" mass="23732">MTHPLFFLCETAIRIFPFYFYSPKSETVYLWSHSRASEISVQRENVRYLPGIKLPENIEVTGNLDDITELDLSFLFFVIPTQYLRSVVKNFHWHYKRPPIVVSAIKGIEEHTFKRPSEILCEYLPVEHPVVLGGPTIANEIVRGLPTAIVCASEDESSAYAVQQLLNSHHLRAYRHTDVVGVELASALKNIILKPSVGSPVWVTYSPLP</sequence>
<dbReference type="PANTHER" id="PTHR11728:SF1">
    <property type="entry name" value="GLYCEROL-3-PHOSPHATE DEHYDROGENASE [NAD(+)] 2, CHLOROPLASTIC"/>
    <property type="match status" value="1"/>
</dbReference>
<reference evidence="3" key="1">
    <citation type="submission" date="2017-07" db="EMBL/GenBank/DDBJ databases">
        <title>Novel pathways for hydrocarbon cycling and metabolic interdependencies in hydrothermal sediment communities.</title>
        <authorList>
            <person name="Dombrowski N."/>
            <person name="Seitz K."/>
            <person name="Teske A."/>
            <person name="Baker B."/>
        </authorList>
    </citation>
    <scope>NUCLEOTIDE SEQUENCE [LARGE SCALE GENOMIC DNA]</scope>
</reference>
<name>A0A257LV95_UNCW3</name>
<accession>A0A257LV95</accession>
<evidence type="ECO:0000259" key="1">
    <source>
        <dbReference type="Pfam" id="PF01210"/>
    </source>
</evidence>
<dbReference type="GO" id="GO:0016616">
    <property type="term" value="F:oxidoreductase activity, acting on the CH-OH group of donors, NAD or NADP as acceptor"/>
    <property type="evidence" value="ECO:0007669"/>
    <property type="project" value="InterPro"/>
</dbReference>
<evidence type="ECO:0000313" key="2">
    <source>
        <dbReference type="EMBL" id="OYV03593.1"/>
    </source>
</evidence>
<evidence type="ECO:0000313" key="3">
    <source>
        <dbReference type="Proteomes" id="UP000216312"/>
    </source>
</evidence>
<dbReference type="SUPFAM" id="SSF51735">
    <property type="entry name" value="NAD(P)-binding Rossmann-fold domains"/>
    <property type="match status" value="1"/>
</dbReference>
<dbReference type="EMBL" id="NMUJ01000001">
    <property type="protein sequence ID" value="OYV03593.1"/>
    <property type="molecule type" value="Genomic_DNA"/>
</dbReference>
<dbReference type="Proteomes" id="UP000216312">
    <property type="component" value="Unassembled WGS sequence"/>
</dbReference>
<protein>
    <recommendedName>
        <fullName evidence="1">Glycerol-3-phosphate dehydrogenase NAD-dependent N-terminal domain-containing protein</fullName>
    </recommendedName>
</protein>
<dbReference type="AlphaFoldDB" id="A0A257LV95"/>
<dbReference type="InterPro" id="IPR036291">
    <property type="entry name" value="NAD(P)-bd_dom_sf"/>
</dbReference>
<proteinExistence type="predicted"/>
<dbReference type="GO" id="GO:0046168">
    <property type="term" value="P:glycerol-3-phosphate catabolic process"/>
    <property type="evidence" value="ECO:0007669"/>
    <property type="project" value="InterPro"/>
</dbReference>
<gene>
    <name evidence="2" type="ORF">CGW93_00035</name>
</gene>
<feature type="domain" description="Glycerol-3-phosphate dehydrogenase NAD-dependent N-terminal" evidence="1">
    <location>
        <begin position="24"/>
        <end position="158"/>
    </location>
</feature>
<organism evidence="2 3">
    <name type="scientific">candidate division WOR-3 bacterium 4484_18</name>
    <dbReference type="NCBI Taxonomy" id="2020626"/>
    <lineage>
        <taxon>Bacteria</taxon>
        <taxon>Bacteria division WOR-3</taxon>
    </lineage>
</organism>
<dbReference type="GO" id="GO:0051287">
    <property type="term" value="F:NAD binding"/>
    <property type="evidence" value="ECO:0007669"/>
    <property type="project" value="InterPro"/>
</dbReference>
<dbReference type="InterPro" id="IPR006168">
    <property type="entry name" value="G3P_DH_NAD-dep"/>
</dbReference>
<dbReference type="GO" id="GO:0005829">
    <property type="term" value="C:cytosol"/>
    <property type="evidence" value="ECO:0007669"/>
    <property type="project" value="TreeGrafter"/>
</dbReference>
<dbReference type="PRINTS" id="PR00077">
    <property type="entry name" value="GPDHDRGNASE"/>
</dbReference>
<dbReference type="PANTHER" id="PTHR11728">
    <property type="entry name" value="GLYCEROL-3-PHOSPHATE DEHYDROGENASE"/>
    <property type="match status" value="1"/>
</dbReference>
<dbReference type="Gene3D" id="3.40.50.720">
    <property type="entry name" value="NAD(P)-binding Rossmann-like Domain"/>
    <property type="match status" value="1"/>
</dbReference>
<comment type="caution">
    <text evidence="2">The sequence shown here is derived from an EMBL/GenBank/DDBJ whole genome shotgun (WGS) entry which is preliminary data.</text>
</comment>
<dbReference type="Pfam" id="PF01210">
    <property type="entry name" value="NAD_Gly3P_dh_N"/>
    <property type="match status" value="1"/>
</dbReference>